<dbReference type="AlphaFoldDB" id="A0A1G7M6W4"/>
<sequence length="185" mass="21629">MNIVLKTERLNLRPVSENDLENVYQLQRLEETAQYNTSKIPENINETKITVGDWIRENNKERTKKFTFAIDLVSNGKFIGLIGINLGKEHYRNAEVWFQLDYRFWNQGFATESLRKIIEFGFEELNLHRIEAGCAVDNIGSYSVLEKVGMLREAHTRKLLPLKSGWSDNYGYAILETDFRKYNNS</sequence>
<dbReference type="Pfam" id="PF13302">
    <property type="entry name" value="Acetyltransf_3"/>
    <property type="match status" value="1"/>
</dbReference>
<reference evidence="3" key="1">
    <citation type="submission" date="2016-10" db="EMBL/GenBank/DDBJ databases">
        <authorList>
            <person name="Varghese N."/>
            <person name="Submissions S."/>
        </authorList>
    </citation>
    <scope>NUCLEOTIDE SEQUENCE [LARGE SCALE GENOMIC DNA]</scope>
    <source>
        <strain evidence="3">DSM 19684</strain>
    </source>
</reference>
<dbReference type="InterPro" id="IPR000182">
    <property type="entry name" value="GNAT_dom"/>
</dbReference>
<dbReference type="Proteomes" id="UP000199203">
    <property type="component" value="Unassembled WGS sequence"/>
</dbReference>
<dbReference type="STRING" id="454006.SAMN05421825_1660"/>
<dbReference type="SUPFAM" id="SSF55729">
    <property type="entry name" value="Acyl-CoA N-acyltransferases (Nat)"/>
    <property type="match status" value="1"/>
</dbReference>
<feature type="domain" description="N-acetyltransferase" evidence="1">
    <location>
        <begin position="10"/>
        <end position="181"/>
    </location>
</feature>
<dbReference type="EMBL" id="FNBH01000002">
    <property type="protein sequence ID" value="SDF56949.1"/>
    <property type="molecule type" value="Genomic_DNA"/>
</dbReference>
<keyword evidence="2" id="KW-0808">Transferase</keyword>
<name>A0A1G7M6W4_9FLAO</name>
<protein>
    <submittedName>
        <fullName evidence="2">Protein N-acetyltransferase, RimJ/RimL family</fullName>
    </submittedName>
</protein>
<dbReference type="Gene3D" id="3.40.630.30">
    <property type="match status" value="1"/>
</dbReference>
<dbReference type="PROSITE" id="PS51186">
    <property type="entry name" value="GNAT"/>
    <property type="match status" value="1"/>
</dbReference>
<dbReference type="GO" id="GO:0016747">
    <property type="term" value="F:acyltransferase activity, transferring groups other than amino-acyl groups"/>
    <property type="evidence" value="ECO:0007669"/>
    <property type="project" value="InterPro"/>
</dbReference>
<evidence type="ECO:0000313" key="3">
    <source>
        <dbReference type="Proteomes" id="UP000199203"/>
    </source>
</evidence>
<proteinExistence type="predicted"/>
<keyword evidence="3" id="KW-1185">Reference proteome</keyword>
<dbReference type="RefSeq" id="WP_089873038.1">
    <property type="nucleotide sequence ID" value="NZ_FNBH01000002.1"/>
</dbReference>
<dbReference type="PANTHER" id="PTHR43792">
    <property type="entry name" value="GNAT FAMILY, PUTATIVE (AFU_ORTHOLOGUE AFUA_3G00765)-RELATED-RELATED"/>
    <property type="match status" value="1"/>
</dbReference>
<organism evidence="2 3">
    <name type="scientific">Epilithonimonas hungarica</name>
    <dbReference type="NCBI Taxonomy" id="454006"/>
    <lineage>
        <taxon>Bacteria</taxon>
        <taxon>Pseudomonadati</taxon>
        <taxon>Bacteroidota</taxon>
        <taxon>Flavobacteriia</taxon>
        <taxon>Flavobacteriales</taxon>
        <taxon>Weeksellaceae</taxon>
        <taxon>Chryseobacterium group</taxon>
        <taxon>Epilithonimonas</taxon>
    </lineage>
</organism>
<gene>
    <name evidence="2" type="ORF">SAMN05421825_1660</name>
</gene>
<dbReference type="InterPro" id="IPR016181">
    <property type="entry name" value="Acyl_CoA_acyltransferase"/>
</dbReference>
<evidence type="ECO:0000313" key="2">
    <source>
        <dbReference type="EMBL" id="SDF56949.1"/>
    </source>
</evidence>
<accession>A0A1G7M6W4</accession>
<evidence type="ECO:0000259" key="1">
    <source>
        <dbReference type="PROSITE" id="PS51186"/>
    </source>
</evidence>
<dbReference type="OrthoDB" id="9811523at2"/>
<dbReference type="InterPro" id="IPR051531">
    <property type="entry name" value="N-acetyltransferase"/>
</dbReference>